<dbReference type="Pfam" id="PF00440">
    <property type="entry name" value="TetR_N"/>
    <property type="match status" value="1"/>
</dbReference>
<dbReference type="PROSITE" id="PS50977">
    <property type="entry name" value="HTH_TETR_2"/>
    <property type="match status" value="1"/>
</dbReference>
<dbReference type="PANTHER" id="PTHR30328">
    <property type="entry name" value="TRANSCRIPTIONAL REPRESSOR"/>
    <property type="match status" value="1"/>
</dbReference>
<dbReference type="RefSeq" id="WP_312878042.1">
    <property type="nucleotide sequence ID" value="NZ_VSRL01000119.1"/>
</dbReference>
<dbReference type="Proteomes" id="UP001515943">
    <property type="component" value="Unassembled WGS sequence"/>
</dbReference>
<keyword evidence="1 2" id="KW-0238">DNA-binding</keyword>
<dbReference type="SUPFAM" id="SSF46689">
    <property type="entry name" value="Homeodomain-like"/>
    <property type="match status" value="1"/>
</dbReference>
<sequence length="189" mass="20657">MSEGAPVRMPAAARRAEILVAAGVEFARNGLAGGRLDAIAERAGISHPRVVQMFGSKKKLFLEVVDNAFDRIEAAFERAEPTLVALGDAYMKLLRRERTVGLVMLQGFAAAADEDVQQAVRRRHLDLMKSIARLTGADGLQVRTFFATGLIQTVSTALELSERRADTAWSAWILQLVDPSPEKHISDES</sequence>
<proteinExistence type="predicted"/>
<dbReference type="EMBL" id="VSRL01000119">
    <property type="protein sequence ID" value="NKE60352.1"/>
    <property type="molecule type" value="Genomic_DNA"/>
</dbReference>
<evidence type="ECO:0000259" key="3">
    <source>
        <dbReference type="PROSITE" id="PS50977"/>
    </source>
</evidence>
<evidence type="ECO:0000313" key="4">
    <source>
        <dbReference type="EMBL" id="NKE60352.1"/>
    </source>
</evidence>
<dbReference type="InterPro" id="IPR009057">
    <property type="entry name" value="Homeodomain-like_sf"/>
</dbReference>
<dbReference type="Gene3D" id="1.10.10.60">
    <property type="entry name" value="Homeodomain-like"/>
    <property type="match status" value="1"/>
</dbReference>
<dbReference type="PANTHER" id="PTHR30328:SF54">
    <property type="entry name" value="HTH-TYPE TRANSCRIPTIONAL REPRESSOR SCO4008"/>
    <property type="match status" value="1"/>
</dbReference>
<evidence type="ECO:0000256" key="2">
    <source>
        <dbReference type="PROSITE-ProRule" id="PRU00335"/>
    </source>
</evidence>
<accession>A0ABX1FP63</accession>
<name>A0ABX1FP63_9PSEU</name>
<comment type="caution">
    <text evidence="4">The sequence shown here is derived from an EMBL/GenBank/DDBJ whole genome shotgun (WGS) entry which is preliminary data.</text>
</comment>
<evidence type="ECO:0000256" key="1">
    <source>
        <dbReference type="ARBA" id="ARBA00023125"/>
    </source>
</evidence>
<protein>
    <submittedName>
        <fullName evidence="4">TetR family transcriptional regulator</fullName>
    </submittedName>
</protein>
<dbReference type="InterPro" id="IPR050109">
    <property type="entry name" value="HTH-type_TetR-like_transc_reg"/>
</dbReference>
<feature type="DNA-binding region" description="H-T-H motif" evidence="2">
    <location>
        <begin position="35"/>
        <end position="54"/>
    </location>
</feature>
<dbReference type="InterPro" id="IPR001647">
    <property type="entry name" value="HTH_TetR"/>
</dbReference>
<dbReference type="Gene3D" id="1.10.357.10">
    <property type="entry name" value="Tetracycline Repressor, domain 2"/>
    <property type="match status" value="1"/>
</dbReference>
<reference evidence="4 5" key="1">
    <citation type="submission" date="2019-08" db="EMBL/GenBank/DDBJ databases">
        <title>Lentzea from Indian Himalayas.</title>
        <authorList>
            <person name="Mandal S."/>
            <person name="Mallick Gupta A."/>
            <person name="Maiti P.K."/>
            <person name="Sarkar J."/>
            <person name="Mandal S."/>
        </authorList>
    </citation>
    <scope>NUCLEOTIDE SEQUENCE [LARGE SCALE GENOMIC DNA]</scope>
    <source>
        <strain evidence="4 5">PSKA42</strain>
    </source>
</reference>
<feature type="domain" description="HTH tetR-type" evidence="3">
    <location>
        <begin position="12"/>
        <end position="72"/>
    </location>
</feature>
<keyword evidence="5" id="KW-1185">Reference proteome</keyword>
<gene>
    <name evidence="4" type="ORF">FXN61_27580</name>
</gene>
<organism evidence="4 5">
    <name type="scientific">Lentzea indica</name>
    <dbReference type="NCBI Taxonomy" id="2604800"/>
    <lineage>
        <taxon>Bacteria</taxon>
        <taxon>Bacillati</taxon>
        <taxon>Actinomycetota</taxon>
        <taxon>Actinomycetes</taxon>
        <taxon>Pseudonocardiales</taxon>
        <taxon>Pseudonocardiaceae</taxon>
        <taxon>Lentzea</taxon>
    </lineage>
</organism>
<evidence type="ECO:0000313" key="5">
    <source>
        <dbReference type="Proteomes" id="UP001515943"/>
    </source>
</evidence>